<dbReference type="PANTHER" id="PTHR12999:SF17">
    <property type="entry name" value="ZINC FINGER RAN-BINDING DOMAIN-CONTAINING PROTEIN 2"/>
    <property type="match status" value="1"/>
</dbReference>
<dbReference type="EMBL" id="LR011368">
    <property type="protein sequence ID" value="SVE80987.1"/>
    <property type="molecule type" value="mRNA"/>
</dbReference>
<evidence type="ECO:0000256" key="3">
    <source>
        <dbReference type="ARBA" id="ARBA00022737"/>
    </source>
</evidence>
<dbReference type="FunFam" id="4.10.1060.10:FF:000004">
    <property type="entry name" value="Zinc finger Ran-binding domain-containing protein 2"/>
    <property type="match status" value="1"/>
</dbReference>
<comment type="subcellular location">
    <subcellularLocation>
        <location evidence="1">Nucleus</location>
    </subcellularLocation>
</comment>
<evidence type="ECO:0000256" key="9">
    <source>
        <dbReference type="SAM" id="MobiDB-lite"/>
    </source>
</evidence>
<evidence type="ECO:0000256" key="8">
    <source>
        <dbReference type="PROSITE-ProRule" id="PRU00322"/>
    </source>
</evidence>
<keyword evidence="4 8" id="KW-0863">Zinc-finger</keyword>
<evidence type="ECO:0000259" key="10">
    <source>
        <dbReference type="PROSITE" id="PS50199"/>
    </source>
</evidence>
<evidence type="ECO:0000256" key="4">
    <source>
        <dbReference type="ARBA" id="ARBA00022771"/>
    </source>
</evidence>
<dbReference type="Gene3D" id="4.10.1060.10">
    <property type="entry name" value="Zinc finger, RanBP2-type"/>
    <property type="match status" value="2"/>
</dbReference>
<feature type="region of interest" description="Disordered" evidence="9">
    <location>
        <begin position="137"/>
        <end position="208"/>
    </location>
</feature>
<sequence>MATKFRPGDGDWTCPDESCGNVNFARRSACNRCGKAKEDDKAKAKKLGMEIGKDAAEKSKGLFSADDWMCTKCGNVNWARRGTCNVCNAPRFGEVEERTGYGGGYNERGTVEYKERQESDDEFDEFGRIKKKFRKNDVSSPLNELPSTSHDQHIVADDEEEEEDDDDGDLSKYDLSGWGDDDNENPEEKKSSPTNDVPKKAENGPSLLVDPDRLLVPVLGQGPYLIRTQTVIRTIFKFNYRRTVDYVAFFYSRSRKSDKRSDRRRRRSRSTSDFSRSRSRSRFGLPLMGLYF</sequence>
<keyword evidence="5" id="KW-0862">Zinc</keyword>
<feature type="compositionally biased region" description="Polar residues" evidence="9">
    <location>
        <begin position="138"/>
        <end position="149"/>
    </location>
</feature>
<reference evidence="11" key="1">
    <citation type="submission" date="2018-08" db="EMBL/GenBank/DDBJ databases">
        <authorList>
            <person name="Cornetti L."/>
        </authorList>
    </citation>
    <scope>NUCLEOTIDE SEQUENCE</scope>
    <source>
        <strain evidence="11">FR-SA-1</strain>
    </source>
</reference>
<dbReference type="SUPFAM" id="SSF90209">
    <property type="entry name" value="Ran binding protein zinc finger-like"/>
    <property type="match status" value="2"/>
</dbReference>
<evidence type="ECO:0000256" key="6">
    <source>
        <dbReference type="ARBA" id="ARBA00022884"/>
    </source>
</evidence>
<dbReference type="PANTHER" id="PTHR12999">
    <property type="entry name" value="ZINC FINGER RAN-BINDING DOMAIN-CONTAINING PROTEIN 2 ZRANB2-RELATED"/>
    <property type="match status" value="1"/>
</dbReference>
<dbReference type="GO" id="GO:0003723">
    <property type="term" value="F:RNA binding"/>
    <property type="evidence" value="ECO:0007669"/>
    <property type="project" value="UniProtKB-KW"/>
</dbReference>
<dbReference type="InterPro" id="IPR001876">
    <property type="entry name" value="Znf_RanBP2"/>
</dbReference>
<dbReference type="InterPro" id="IPR036443">
    <property type="entry name" value="Znf_RanBP2_sf"/>
</dbReference>
<dbReference type="AlphaFoldDB" id="A0A4Y7MGX2"/>
<dbReference type="GO" id="GO:0006396">
    <property type="term" value="P:RNA processing"/>
    <property type="evidence" value="ECO:0007669"/>
    <property type="project" value="InterPro"/>
</dbReference>
<evidence type="ECO:0000256" key="7">
    <source>
        <dbReference type="ARBA" id="ARBA00023242"/>
    </source>
</evidence>
<evidence type="ECO:0000256" key="1">
    <source>
        <dbReference type="ARBA" id="ARBA00004123"/>
    </source>
</evidence>
<feature type="region of interest" description="Disordered" evidence="9">
    <location>
        <begin position="97"/>
        <end position="121"/>
    </location>
</feature>
<dbReference type="GO" id="GO:0005634">
    <property type="term" value="C:nucleus"/>
    <property type="evidence" value="ECO:0007669"/>
    <property type="project" value="UniProtKB-SubCell"/>
</dbReference>
<keyword evidence="6" id="KW-0694">RNA-binding</keyword>
<dbReference type="Pfam" id="PF00641">
    <property type="entry name" value="Zn_ribbon_RanBP"/>
    <property type="match status" value="2"/>
</dbReference>
<feature type="domain" description="RanBP2-type" evidence="10">
    <location>
        <begin position="64"/>
        <end position="93"/>
    </location>
</feature>
<organism evidence="11">
    <name type="scientific">Daphnia magna</name>
    <dbReference type="NCBI Taxonomy" id="35525"/>
    <lineage>
        <taxon>Eukaryota</taxon>
        <taxon>Metazoa</taxon>
        <taxon>Ecdysozoa</taxon>
        <taxon>Arthropoda</taxon>
        <taxon>Crustacea</taxon>
        <taxon>Branchiopoda</taxon>
        <taxon>Diplostraca</taxon>
        <taxon>Cladocera</taxon>
        <taxon>Anomopoda</taxon>
        <taxon>Daphniidae</taxon>
        <taxon>Daphnia</taxon>
    </lineage>
</organism>
<protein>
    <submittedName>
        <fullName evidence="11">EOG090X0ECZ</fullName>
    </submittedName>
</protein>
<feature type="compositionally biased region" description="Acidic residues" evidence="9">
    <location>
        <begin position="157"/>
        <end position="168"/>
    </location>
</feature>
<keyword evidence="3" id="KW-0677">Repeat</keyword>
<evidence type="ECO:0000256" key="2">
    <source>
        <dbReference type="ARBA" id="ARBA00022723"/>
    </source>
</evidence>
<feature type="compositionally biased region" description="Basic and acidic residues" evidence="9">
    <location>
        <begin position="186"/>
        <end position="202"/>
    </location>
</feature>
<gene>
    <name evidence="11" type="primary">EOG090X0ECZ</name>
</gene>
<dbReference type="SMART" id="SM00547">
    <property type="entry name" value="ZnF_RBZ"/>
    <property type="match status" value="2"/>
</dbReference>
<dbReference type="PROSITE" id="PS01358">
    <property type="entry name" value="ZF_RANBP2_1"/>
    <property type="match status" value="2"/>
</dbReference>
<keyword evidence="7" id="KW-0539">Nucleus</keyword>
<accession>A0A4Y7MGX2</accession>
<proteinExistence type="evidence at transcript level"/>
<feature type="compositionally biased region" description="Basic residues" evidence="9">
    <location>
        <begin position="259"/>
        <end position="269"/>
    </location>
</feature>
<evidence type="ECO:0000256" key="5">
    <source>
        <dbReference type="ARBA" id="ARBA00022833"/>
    </source>
</evidence>
<feature type="region of interest" description="Disordered" evidence="9">
    <location>
        <begin position="259"/>
        <end position="279"/>
    </location>
</feature>
<dbReference type="GO" id="GO:0001530">
    <property type="term" value="F:lipopolysaccharide binding"/>
    <property type="evidence" value="ECO:0007669"/>
    <property type="project" value="TreeGrafter"/>
</dbReference>
<dbReference type="PROSITE" id="PS50199">
    <property type="entry name" value="ZF_RANBP2_2"/>
    <property type="match status" value="2"/>
</dbReference>
<name>A0A4Y7MGX2_9CRUS</name>
<dbReference type="OrthoDB" id="1878647at2759"/>
<evidence type="ECO:0000313" key="11">
    <source>
        <dbReference type="EMBL" id="SVE80987.1"/>
    </source>
</evidence>
<keyword evidence="2" id="KW-0479">Metal-binding</keyword>
<feature type="domain" description="RanBP2-type" evidence="10">
    <location>
        <begin position="6"/>
        <end position="39"/>
    </location>
</feature>
<dbReference type="GO" id="GO:0008270">
    <property type="term" value="F:zinc ion binding"/>
    <property type="evidence" value="ECO:0007669"/>
    <property type="project" value="UniProtKB-KW"/>
</dbReference>